<dbReference type="GO" id="GO:0004252">
    <property type="term" value="F:serine-type endopeptidase activity"/>
    <property type="evidence" value="ECO:0007669"/>
    <property type="project" value="InterPro"/>
</dbReference>
<feature type="transmembrane region" description="Helical" evidence="7">
    <location>
        <begin position="130"/>
        <end position="154"/>
    </location>
</feature>
<feature type="transmembrane region" description="Helical" evidence="7">
    <location>
        <begin position="190"/>
        <end position="210"/>
    </location>
</feature>
<comment type="similarity">
    <text evidence="2">Belongs to the peptidase S54 family.</text>
</comment>
<dbReference type="InterPro" id="IPR050925">
    <property type="entry name" value="Rhomboid_protease_S54"/>
</dbReference>
<gene>
    <name evidence="9" type="ORF">LKD45_08410</name>
</gene>
<sequence length="220" mass="23872">MAYWETMENNGMEAGRAKNQIPYCTVVLVALNVILFLIGLILPKAGEWMESEGCFSVVYLLYEHSGFYRLITAAFLHADVEHLLNNMLLLYCCGDVVERCLGKVRFLILYFGSAIFGNLLSAAYELSTGSFYESIGASGAVFGLTGALLFLVIVKKGAAAGISLKRAVFAVVLSLYAGFGSAYVNNAAHVGGLLSGFLLGFLLSIIPPVFRKKGFSHEKR</sequence>
<dbReference type="Pfam" id="PF01694">
    <property type="entry name" value="Rhomboid"/>
    <property type="match status" value="1"/>
</dbReference>
<dbReference type="GO" id="GO:0006508">
    <property type="term" value="P:proteolysis"/>
    <property type="evidence" value="ECO:0007669"/>
    <property type="project" value="UniProtKB-KW"/>
</dbReference>
<keyword evidence="6 7" id="KW-0472">Membrane</keyword>
<comment type="subcellular location">
    <subcellularLocation>
        <location evidence="1">Membrane</location>
        <topology evidence="1">Multi-pass membrane protein</topology>
    </subcellularLocation>
</comment>
<evidence type="ECO:0000256" key="2">
    <source>
        <dbReference type="ARBA" id="ARBA00009045"/>
    </source>
</evidence>
<dbReference type="EMBL" id="JAJEQF010000018">
    <property type="protein sequence ID" value="MCC2167712.1"/>
    <property type="molecule type" value="Genomic_DNA"/>
</dbReference>
<keyword evidence="5 7" id="KW-1133">Transmembrane helix</keyword>
<evidence type="ECO:0000256" key="3">
    <source>
        <dbReference type="ARBA" id="ARBA00022692"/>
    </source>
</evidence>
<reference evidence="9 10" key="1">
    <citation type="submission" date="2021-10" db="EMBL/GenBank/DDBJ databases">
        <title>Anaerobic single-cell dispensing facilitates the cultivation of human gut bacteria.</title>
        <authorList>
            <person name="Afrizal A."/>
        </authorList>
    </citation>
    <scope>NUCLEOTIDE SEQUENCE [LARGE SCALE GENOMIC DNA]</scope>
    <source>
        <strain evidence="9 10">CLA-AA-H244</strain>
    </source>
</reference>
<comment type="caution">
    <text evidence="9">The sequence shown here is derived from an EMBL/GenBank/DDBJ whole genome shotgun (WGS) entry which is preliminary data.</text>
</comment>
<keyword evidence="9" id="KW-0645">Protease</keyword>
<dbReference type="PANTHER" id="PTHR43731">
    <property type="entry name" value="RHOMBOID PROTEASE"/>
    <property type="match status" value="1"/>
</dbReference>
<evidence type="ECO:0000313" key="10">
    <source>
        <dbReference type="Proteomes" id="UP001199355"/>
    </source>
</evidence>
<feature type="domain" description="Peptidase S54 rhomboid" evidence="8">
    <location>
        <begin position="66"/>
        <end position="204"/>
    </location>
</feature>
<dbReference type="PANTHER" id="PTHR43731:SF14">
    <property type="entry name" value="PRESENILIN-ASSOCIATED RHOMBOID-LIKE PROTEIN, MITOCHONDRIAL"/>
    <property type="match status" value="1"/>
</dbReference>
<keyword evidence="4" id="KW-0378">Hydrolase</keyword>
<feature type="transmembrane region" description="Helical" evidence="7">
    <location>
        <begin position="106"/>
        <end position="124"/>
    </location>
</feature>
<proteinExistence type="inferred from homology"/>
<protein>
    <submittedName>
        <fullName evidence="9">Rhomboid family intramembrane serine protease</fullName>
    </submittedName>
</protein>
<evidence type="ECO:0000256" key="6">
    <source>
        <dbReference type="ARBA" id="ARBA00023136"/>
    </source>
</evidence>
<evidence type="ECO:0000313" key="9">
    <source>
        <dbReference type="EMBL" id="MCC2167712.1"/>
    </source>
</evidence>
<dbReference type="Gene3D" id="1.20.1540.10">
    <property type="entry name" value="Rhomboid-like"/>
    <property type="match status" value="1"/>
</dbReference>
<keyword evidence="3 7" id="KW-0812">Transmembrane</keyword>
<feature type="transmembrane region" description="Helical" evidence="7">
    <location>
        <begin position="20"/>
        <end position="42"/>
    </location>
</feature>
<evidence type="ECO:0000256" key="5">
    <source>
        <dbReference type="ARBA" id="ARBA00022989"/>
    </source>
</evidence>
<dbReference type="SUPFAM" id="SSF144091">
    <property type="entry name" value="Rhomboid-like"/>
    <property type="match status" value="1"/>
</dbReference>
<accession>A0AAE3AY96</accession>
<feature type="transmembrane region" description="Helical" evidence="7">
    <location>
        <begin position="166"/>
        <end position="184"/>
    </location>
</feature>
<evidence type="ECO:0000256" key="4">
    <source>
        <dbReference type="ARBA" id="ARBA00022801"/>
    </source>
</evidence>
<dbReference type="GO" id="GO:0016020">
    <property type="term" value="C:membrane"/>
    <property type="evidence" value="ECO:0007669"/>
    <property type="project" value="UniProtKB-SubCell"/>
</dbReference>
<organism evidence="9 10">
    <name type="scientific">Gallintestinimicrobium propionicum</name>
    <dbReference type="NCBI Taxonomy" id="2981770"/>
    <lineage>
        <taxon>Bacteria</taxon>
        <taxon>Bacillati</taxon>
        <taxon>Bacillota</taxon>
        <taxon>Clostridia</taxon>
        <taxon>Lachnospirales</taxon>
        <taxon>Lachnospiraceae</taxon>
        <taxon>Gallintestinimicrobium</taxon>
    </lineage>
</organism>
<name>A0AAE3AY96_9FIRM</name>
<dbReference type="InterPro" id="IPR022764">
    <property type="entry name" value="Peptidase_S54_rhomboid_dom"/>
</dbReference>
<evidence type="ECO:0000256" key="7">
    <source>
        <dbReference type="SAM" id="Phobius"/>
    </source>
</evidence>
<keyword evidence="10" id="KW-1185">Reference proteome</keyword>
<evidence type="ECO:0000256" key="1">
    <source>
        <dbReference type="ARBA" id="ARBA00004141"/>
    </source>
</evidence>
<dbReference type="InterPro" id="IPR035952">
    <property type="entry name" value="Rhomboid-like_sf"/>
</dbReference>
<dbReference type="AlphaFoldDB" id="A0AAE3AY96"/>
<evidence type="ECO:0000259" key="8">
    <source>
        <dbReference type="Pfam" id="PF01694"/>
    </source>
</evidence>
<dbReference type="RefSeq" id="WP_308728251.1">
    <property type="nucleotide sequence ID" value="NZ_JAJEQF010000018.1"/>
</dbReference>
<dbReference type="Proteomes" id="UP001199355">
    <property type="component" value="Unassembled WGS sequence"/>
</dbReference>